<dbReference type="SUPFAM" id="SSF69318">
    <property type="entry name" value="Integrin alpha N-terminal domain"/>
    <property type="match status" value="1"/>
</dbReference>
<evidence type="ECO:0000313" key="3">
    <source>
        <dbReference type="Proteomes" id="UP000037179"/>
    </source>
</evidence>
<dbReference type="RefSeq" id="WP_033086055.1">
    <property type="nucleotide sequence ID" value="NZ_AP017900.1"/>
</dbReference>
<reference evidence="3" key="1">
    <citation type="submission" date="2015-07" db="EMBL/GenBank/DDBJ databases">
        <title>Nocardia seriolae U-1 whole genome shotgun sequence.</title>
        <authorList>
            <person name="Imajoh M."/>
            <person name="Fukumoto Y."/>
            <person name="Sukeda M."/>
            <person name="Yamane J."/>
            <person name="Yamasaki K."/>
            <person name="Shimizu M."/>
            <person name="Ohnishi K."/>
            <person name="Oshima S."/>
        </authorList>
    </citation>
    <scope>NUCLEOTIDE SEQUENCE [LARGE SCALE GENOMIC DNA]</scope>
    <source>
        <strain evidence="3">U-1</strain>
    </source>
</reference>
<reference evidence="2 3" key="2">
    <citation type="journal article" date="2016" name="Genome Announc.">
        <title>Draft Genome Sequence of Erythromycin- and Oxytetracycline-Sensitive Nocardia seriolae Strain U-1 (NBRC 110359).</title>
        <authorList>
            <person name="Imajoh M."/>
            <person name="Sukeda M."/>
            <person name="Shimizu M."/>
            <person name="Yamane J."/>
            <person name="Ohnishi K."/>
            <person name="Oshima S."/>
        </authorList>
    </citation>
    <scope>NUCLEOTIDE SEQUENCE [LARGE SCALE GENOMIC DNA]</scope>
    <source>
        <strain evidence="2 3">U-1</strain>
    </source>
</reference>
<dbReference type="AlphaFoldDB" id="A0A0B8NAU8"/>
<protein>
    <recommendedName>
        <fullName evidence="1">DUF6802 domain-containing protein</fullName>
    </recommendedName>
</protein>
<dbReference type="InterPro" id="IPR028994">
    <property type="entry name" value="Integrin_alpha_N"/>
</dbReference>
<sequence>MVTAGDLPGSELPDLGVHSDLGAHSELGGLGAVELSHLTQDLDGDGLLDTVTTGTDHAMQVWTDLDHDGYADHLTVVDSGGDYAAWGFHHNSDGTTEWVRKDGGQLGLG</sequence>
<organism evidence="2 3">
    <name type="scientific">Nocardia seriolae</name>
    <dbReference type="NCBI Taxonomy" id="37332"/>
    <lineage>
        <taxon>Bacteria</taxon>
        <taxon>Bacillati</taxon>
        <taxon>Actinomycetota</taxon>
        <taxon>Actinomycetes</taxon>
        <taxon>Mycobacteriales</taxon>
        <taxon>Nocardiaceae</taxon>
        <taxon>Nocardia</taxon>
    </lineage>
</organism>
<dbReference type="EMBL" id="BBYQ01000016">
    <property type="protein sequence ID" value="GAP27290.1"/>
    <property type="molecule type" value="Genomic_DNA"/>
</dbReference>
<keyword evidence="3" id="KW-1185">Reference proteome</keyword>
<evidence type="ECO:0000313" key="2">
    <source>
        <dbReference type="EMBL" id="GAP27290.1"/>
    </source>
</evidence>
<evidence type="ECO:0000259" key="1">
    <source>
        <dbReference type="Pfam" id="PF20615"/>
    </source>
</evidence>
<feature type="domain" description="DUF6802" evidence="1">
    <location>
        <begin position="1"/>
        <end position="107"/>
    </location>
</feature>
<gene>
    <name evidence="2" type="ORF">NSK11_contig00016-0049</name>
</gene>
<comment type="caution">
    <text evidence="2">The sequence shown here is derived from an EMBL/GenBank/DDBJ whole genome shotgun (WGS) entry which is preliminary data.</text>
</comment>
<dbReference type="InterPro" id="IPR046543">
    <property type="entry name" value="DUF6802"/>
</dbReference>
<name>A0A0B8NAU8_9NOCA</name>
<dbReference type="Proteomes" id="UP000037179">
    <property type="component" value="Unassembled WGS sequence"/>
</dbReference>
<dbReference type="GeneID" id="93372599"/>
<dbReference type="Pfam" id="PF20615">
    <property type="entry name" value="DUF6802"/>
    <property type="match status" value="1"/>
</dbReference>
<accession>A0A0B8NAU8</accession>
<proteinExistence type="predicted"/>